<dbReference type="GO" id="GO:0051075">
    <property type="term" value="F:S-adenosylmethionine:tRNA ribosyltransferase-isomerase activity"/>
    <property type="evidence" value="ECO:0007669"/>
    <property type="project" value="UniProtKB-EC"/>
</dbReference>
<dbReference type="AlphaFoldDB" id="A1ZDV0"/>
<dbReference type="Gene3D" id="3.40.1780.10">
    <property type="entry name" value="QueA-like"/>
    <property type="match status" value="2"/>
</dbReference>
<evidence type="ECO:0000256" key="3">
    <source>
        <dbReference type="ARBA" id="ARBA00022691"/>
    </source>
</evidence>
<comment type="subcellular location">
    <subcellularLocation>
        <location evidence="5">Cytoplasm</location>
    </subcellularLocation>
</comment>
<evidence type="ECO:0000256" key="5">
    <source>
        <dbReference type="HAMAP-Rule" id="MF_00113"/>
    </source>
</evidence>
<keyword evidence="3 5" id="KW-0949">S-adenosyl-L-methionine</keyword>
<comment type="function">
    <text evidence="5">Transfers and isomerizes the ribose moiety from AdoMet to the 7-aminomethyl group of 7-deazaguanine (preQ1-tRNA) to give epoxyqueuosine (oQ-tRNA).</text>
</comment>
<keyword evidence="2 5" id="KW-0808">Transferase</keyword>
<name>A1ZDV0_MICM2</name>
<dbReference type="UniPathway" id="UPA00392"/>
<keyword evidence="1 5" id="KW-0963">Cytoplasm</keyword>
<dbReference type="InterPro" id="IPR042119">
    <property type="entry name" value="QueA_dom2"/>
</dbReference>
<comment type="caution">
    <text evidence="6">The sequence shown here is derived from an EMBL/GenBank/DDBJ whole genome shotgun (WGS) entry which is preliminary data.</text>
</comment>
<dbReference type="Gene3D" id="2.40.10.240">
    <property type="entry name" value="QueA-like"/>
    <property type="match status" value="1"/>
</dbReference>
<comment type="pathway">
    <text evidence="5">tRNA modification; tRNA-queuosine biosynthesis.</text>
</comment>
<evidence type="ECO:0000313" key="7">
    <source>
        <dbReference type="Proteomes" id="UP000004095"/>
    </source>
</evidence>
<reference evidence="6 7" key="1">
    <citation type="submission" date="2007-01" db="EMBL/GenBank/DDBJ databases">
        <authorList>
            <person name="Haygood M."/>
            <person name="Podell S."/>
            <person name="Anderson C."/>
            <person name="Hopkinson B."/>
            <person name="Roe K."/>
            <person name="Barbeau K."/>
            <person name="Gaasterland T."/>
            <person name="Ferriera S."/>
            <person name="Johnson J."/>
            <person name="Kravitz S."/>
            <person name="Beeson K."/>
            <person name="Sutton G."/>
            <person name="Rogers Y.-H."/>
            <person name="Friedman R."/>
            <person name="Frazier M."/>
            <person name="Venter J.C."/>
        </authorList>
    </citation>
    <scope>NUCLEOTIDE SEQUENCE [LARGE SCALE GENOMIC DNA]</scope>
    <source>
        <strain evidence="6 7">ATCC 23134</strain>
    </source>
</reference>
<comment type="subunit">
    <text evidence="5">Monomer.</text>
</comment>
<dbReference type="EC" id="2.4.99.17" evidence="5"/>
<gene>
    <name evidence="5" type="primary">queA</name>
    <name evidence="6" type="ORF">M23134_04091</name>
</gene>
<protein>
    <recommendedName>
        <fullName evidence="5">S-adenosylmethionine:tRNA ribosyltransferase-isomerase</fullName>
        <ecNumber evidence="5">2.4.99.17</ecNumber>
    </recommendedName>
    <alternativeName>
        <fullName evidence="5">Queuosine biosynthesis protein QueA</fullName>
    </alternativeName>
</protein>
<sequence length="415" mass="47579">MSNQSIDNLPPVYLTDYNYTLPEERIAKSPLMQRDQSKLLVYQSGNIQHQHFYDLPQHLPADTMLVFNNTKVIPARLYFQKPTGALIEVFLLKPEAPHEIAAAMHTGNGCIWHCMIGNKRKWNKGLILEQVLPNGLVLKAELTDSEKQWVRFEWNNSHVSFAEVLAMTGELPLPPYLKRKATQKDADQYQTVYSKFEGAVAAPTAGLHFTPEVISQLQDKGIQTEFLTLHVSAGTFQPVKVENVIEHDMHSEQLVIHKQNIEHLLHHSGNIVAVGTTSMRVLESVYWLGVRLLKENYELLPGTPFQIDKLLPYQWENNDLPTRQEALQAILNYMNRQELGKLWGATEIFIFPRYEFKMCKGLITNYHLPKTTLILLVAAFVGNDWEKIYNEALAKDYRFLSYGDSSLLWCNEASK</sequence>
<comment type="similarity">
    <text evidence="5">Belongs to the QueA family.</text>
</comment>
<dbReference type="RefSeq" id="WP_002693805.1">
    <property type="nucleotide sequence ID" value="NZ_AAWS01000003.1"/>
</dbReference>
<dbReference type="SUPFAM" id="SSF111337">
    <property type="entry name" value="QueA-like"/>
    <property type="match status" value="1"/>
</dbReference>
<dbReference type="InterPro" id="IPR003699">
    <property type="entry name" value="QueA"/>
</dbReference>
<dbReference type="InterPro" id="IPR036100">
    <property type="entry name" value="QueA_sf"/>
</dbReference>
<dbReference type="Proteomes" id="UP000004095">
    <property type="component" value="Unassembled WGS sequence"/>
</dbReference>
<keyword evidence="4 5" id="KW-0671">Queuosine biosynthesis</keyword>
<evidence type="ECO:0000256" key="2">
    <source>
        <dbReference type="ARBA" id="ARBA00022679"/>
    </source>
</evidence>
<dbReference type="Pfam" id="PF02547">
    <property type="entry name" value="Queuosine_synth"/>
    <property type="match status" value="1"/>
</dbReference>
<accession>A1ZDV0</accession>
<dbReference type="EMBL" id="AAWS01000003">
    <property type="protein sequence ID" value="EAY31258.1"/>
    <property type="molecule type" value="Genomic_DNA"/>
</dbReference>
<evidence type="ECO:0000256" key="1">
    <source>
        <dbReference type="ARBA" id="ARBA00022490"/>
    </source>
</evidence>
<dbReference type="GO" id="GO:0008616">
    <property type="term" value="P:tRNA queuosine(34) biosynthetic process"/>
    <property type="evidence" value="ECO:0007669"/>
    <property type="project" value="UniProtKB-UniRule"/>
</dbReference>
<dbReference type="GO" id="GO:0005737">
    <property type="term" value="C:cytoplasm"/>
    <property type="evidence" value="ECO:0007669"/>
    <property type="project" value="UniProtKB-SubCell"/>
</dbReference>
<evidence type="ECO:0000256" key="4">
    <source>
        <dbReference type="ARBA" id="ARBA00022785"/>
    </source>
</evidence>
<comment type="catalytic activity">
    <reaction evidence="5">
        <text>7-aminomethyl-7-carbaguanosine(34) in tRNA + S-adenosyl-L-methionine = epoxyqueuosine(34) in tRNA + adenine + L-methionine + 2 H(+)</text>
        <dbReference type="Rhea" id="RHEA:32155"/>
        <dbReference type="Rhea" id="RHEA-COMP:10342"/>
        <dbReference type="Rhea" id="RHEA-COMP:18582"/>
        <dbReference type="ChEBI" id="CHEBI:15378"/>
        <dbReference type="ChEBI" id="CHEBI:16708"/>
        <dbReference type="ChEBI" id="CHEBI:57844"/>
        <dbReference type="ChEBI" id="CHEBI:59789"/>
        <dbReference type="ChEBI" id="CHEBI:82833"/>
        <dbReference type="ChEBI" id="CHEBI:194443"/>
        <dbReference type="EC" id="2.4.99.17"/>
    </reaction>
</comment>
<keyword evidence="6" id="KW-0413">Isomerase</keyword>
<dbReference type="eggNOG" id="COG0809">
    <property type="taxonomic scope" value="Bacteria"/>
</dbReference>
<dbReference type="PANTHER" id="PTHR30307">
    <property type="entry name" value="S-ADENOSYLMETHIONINE:TRNA RIBOSYLTRANSFERASE-ISOMERASE"/>
    <property type="match status" value="1"/>
</dbReference>
<keyword evidence="7" id="KW-1185">Reference proteome</keyword>
<evidence type="ECO:0000313" key="6">
    <source>
        <dbReference type="EMBL" id="EAY31258.1"/>
    </source>
</evidence>
<dbReference type="InterPro" id="IPR042118">
    <property type="entry name" value="QueA_dom1"/>
</dbReference>
<organism evidence="6 7">
    <name type="scientific">Microscilla marina ATCC 23134</name>
    <dbReference type="NCBI Taxonomy" id="313606"/>
    <lineage>
        <taxon>Bacteria</taxon>
        <taxon>Pseudomonadati</taxon>
        <taxon>Bacteroidota</taxon>
        <taxon>Cytophagia</taxon>
        <taxon>Cytophagales</taxon>
        <taxon>Microscillaceae</taxon>
        <taxon>Microscilla</taxon>
    </lineage>
</organism>
<dbReference type="PANTHER" id="PTHR30307:SF0">
    <property type="entry name" value="S-ADENOSYLMETHIONINE:TRNA RIBOSYLTRANSFERASE-ISOMERASE"/>
    <property type="match status" value="1"/>
</dbReference>
<proteinExistence type="inferred from homology"/>
<dbReference type="HAMAP" id="MF_00113">
    <property type="entry name" value="QueA"/>
    <property type="match status" value="1"/>
</dbReference>